<dbReference type="EMBL" id="UINC01156333">
    <property type="protein sequence ID" value="SVD52692.1"/>
    <property type="molecule type" value="Genomic_DNA"/>
</dbReference>
<evidence type="ECO:0000256" key="2">
    <source>
        <dbReference type="ARBA" id="ARBA00023172"/>
    </source>
</evidence>
<keyword evidence="1" id="KW-0175">Coiled coil</keyword>
<keyword evidence="2" id="KW-0233">DNA recombination</keyword>
<organism evidence="3">
    <name type="scientific">marine metagenome</name>
    <dbReference type="NCBI Taxonomy" id="408172"/>
    <lineage>
        <taxon>unclassified sequences</taxon>
        <taxon>metagenomes</taxon>
        <taxon>ecological metagenomes</taxon>
    </lineage>
</organism>
<dbReference type="InterPro" id="IPR003798">
    <property type="entry name" value="DNA_recombination_RmuC"/>
</dbReference>
<feature type="non-terminal residue" evidence="3">
    <location>
        <position position="1"/>
    </location>
</feature>
<evidence type="ECO:0008006" key="4">
    <source>
        <dbReference type="Google" id="ProtNLM"/>
    </source>
</evidence>
<reference evidence="3" key="1">
    <citation type="submission" date="2018-05" db="EMBL/GenBank/DDBJ databases">
        <authorList>
            <person name="Lanie J.A."/>
            <person name="Ng W.-L."/>
            <person name="Kazmierczak K.M."/>
            <person name="Andrzejewski T.M."/>
            <person name="Davidsen T.M."/>
            <person name="Wayne K.J."/>
            <person name="Tettelin H."/>
            <person name="Glass J.I."/>
            <person name="Rusch D."/>
            <person name="Podicherti R."/>
            <person name="Tsui H.-C.T."/>
            <person name="Winkler M.E."/>
        </authorList>
    </citation>
    <scope>NUCLEOTIDE SEQUENCE</scope>
</reference>
<dbReference type="Pfam" id="PF02646">
    <property type="entry name" value="RmuC"/>
    <property type="match status" value="1"/>
</dbReference>
<evidence type="ECO:0000256" key="1">
    <source>
        <dbReference type="ARBA" id="ARBA00023054"/>
    </source>
</evidence>
<sequence>PVTGHERKVVPDFILNLPDNQKIIIDCKVSLKNFEEFANAKDKESRGKFLKKHIESVKTHIDELSSKDYLKIYSLQSFQYIVLFMPFDSCYLAVLEKEQESILDECFKKKILLAGPISIMGLISTAASIKSQQQQISKVGLIIEKAQGIFDKYSILKDSLKTAINSHKTHTKALEEVVHSTYGSNQGLEYKIKNLKDVGRLNTRKLAESDENDKKLDFIQDPEEKKVVNYKK</sequence>
<dbReference type="AlphaFoldDB" id="A0A382W1K0"/>
<gene>
    <name evidence="3" type="ORF">METZ01_LOCUS405546</name>
</gene>
<name>A0A382W1K0_9ZZZZ</name>
<evidence type="ECO:0000313" key="3">
    <source>
        <dbReference type="EMBL" id="SVD52692.1"/>
    </source>
</evidence>
<accession>A0A382W1K0</accession>
<protein>
    <recommendedName>
        <fullName evidence="4">DNA recombination protein RmuC homolog</fullName>
    </recommendedName>
</protein>
<dbReference type="PANTHER" id="PTHR30563">
    <property type="entry name" value="DNA RECOMBINATION PROTEIN RMUC"/>
    <property type="match status" value="1"/>
</dbReference>
<dbReference type="PANTHER" id="PTHR30563:SF0">
    <property type="entry name" value="DNA RECOMBINATION PROTEIN RMUC"/>
    <property type="match status" value="1"/>
</dbReference>
<dbReference type="GO" id="GO:0006310">
    <property type="term" value="P:DNA recombination"/>
    <property type="evidence" value="ECO:0007669"/>
    <property type="project" value="UniProtKB-KW"/>
</dbReference>
<proteinExistence type="predicted"/>